<keyword evidence="1" id="KW-0677">Repeat</keyword>
<dbReference type="RefSeq" id="XP_022465405.1">
    <property type="nucleotide sequence ID" value="XM_022608961.1"/>
</dbReference>
<dbReference type="EMBL" id="HE978320">
    <property type="protein sequence ID" value="CCK71159.1"/>
    <property type="molecule type" value="Genomic_DNA"/>
</dbReference>
<feature type="repeat" description="ANK" evidence="3">
    <location>
        <begin position="36"/>
        <end position="61"/>
    </location>
</feature>
<dbReference type="InterPro" id="IPR011333">
    <property type="entry name" value="SKP1/BTB/POZ_sf"/>
</dbReference>
<dbReference type="PROSITE" id="PS50088">
    <property type="entry name" value="ANK_REPEAT"/>
    <property type="match status" value="1"/>
</dbReference>
<dbReference type="SMART" id="SM00225">
    <property type="entry name" value="BTB"/>
    <property type="match status" value="2"/>
</dbReference>
<dbReference type="GeneID" id="34526883"/>
<dbReference type="SMART" id="SM00248">
    <property type="entry name" value="ANK"/>
    <property type="match status" value="2"/>
</dbReference>
<dbReference type="PANTHER" id="PTHR46231:SF1">
    <property type="entry name" value="ANKYRIN REPEAT AND BTB_POZ DOMAIN-CONTAINING PROTEIN 1"/>
    <property type="match status" value="1"/>
</dbReference>
<evidence type="ECO:0000313" key="5">
    <source>
        <dbReference type="EMBL" id="CCK71159.1"/>
    </source>
</evidence>
<dbReference type="Proteomes" id="UP000006310">
    <property type="component" value="Chromosome 7"/>
</dbReference>
<reference evidence="6" key="2">
    <citation type="submission" date="2012-08" db="EMBL/GenBank/DDBJ databases">
        <title>Genome sequence of Kazachstania naganishii.</title>
        <authorList>
            <person name="Gordon J.L."/>
            <person name="Armisen D."/>
            <person name="Proux-Wera E."/>
            <person name="OhEigeartaigh S.S."/>
            <person name="Byrne K.P."/>
            <person name="Wolfe K.H."/>
        </authorList>
    </citation>
    <scope>NUCLEOTIDE SEQUENCE [LARGE SCALE GENOMIC DNA]</scope>
    <source>
        <strain evidence="6">ATCC MYA-139 / BCRC 22969 / CBS 8797 / CCRC 22969 / KCTC 17520 / NBRC 10181 / NCYC 3082</strain>
    </source>
</reference>
<dbReference type="eggNOG" id="KOG0511">
    <property type="taxonomic scope" value="Eukaryota"/>
</dbReference>
<dbReference type="STRING" id="1071383.J7S7T0"/>
<dbReference type="Pfam" id="PF13637">
    <property type="entry name" value="Ank_4"/>
    <property type="match status" value="1"/>
</dbReference>
<reference evidence="5 6" key="1">
    <citation type="journal article" date="2011" name="Proc. Natl. Acad. Sci. U.S.A.">
        <title>Evolutionary erosion of yeast sex chromosomes by mating-type switching accidents.</title>
        <authorList>
            <person name="Gordon J.L."/>
            <person name="Armisen D."/>
            <person name="Proux-Wera E."/>
            <person name="Oheigeartaigh S.S."/>
            <person name="Byrne K.P."/>
            <person name="Wolfe K.H."/>
        </authorList>
    </citation>
    <scope>NUCLEOTIDE SEQUENCE [LARGE SCALE GENOMIC DNA]</scope>
    <source>
        <strain evidence="6">ATCC MYA-139 / BCRC 22969 / CBS 8797 / CCRC 22969 / KCTC 17520 / NBRC 10181 / NCYC 3082</strain>
    </source>
</reference>
<feature type="domain" description="BTB" evidence="4">
    <location>
        <begin position="277"/>
        <end position="362"/>
    </location>
</feature>
<evidence type="ECO:0000256" key="3">
    <source>
        <dbReference type="PROSITE-ProRule" id="PRU00023"/>
    </source>
</evidence>
<evidence type="ECO:0000313" key="6">
    <source>
        <dbReference type="Proteomes" id="UP000006310"/>
    </source>
</evidence>
<dbReference type="OMA" id="EGARCIY"/>
<organism evidence="5 6">
    <name type="scientific">Huiozyma naganishii (strain ATCC MYA-139 / BCRC 22969 / CBS 8797 / KCTC 17520 / NBRC 10181 / NCYC 3082 / Yp74L-3)</name>
    <name type="common">Yeast</name>
    <name type="synonym">Kazachstania naganishii</name>
    <dbReference type="NCBI Taxonomy" id="1071383"/>
    <lineage>
        <taxon>Eukaryota</taxon>
        <taxon>Fungi</taxon>
        <taxon>Dikarya</taxon>
        <taxon>Ascomycota</taxon>
        <taxon>Saccharomycotina</taxon>
        <taxon>Saccharomycetes</taxon>
        <taxon>Saccharomycetales</taxon>
        <taxon>Saccharomycetaceae</taxon>
        <taxon>Huiozyma</taxon>
    </lineage>
</organism>
<dbReference type="OrthoDB" id="684045at2759"/>
<dbReference type="GO" id="GO:0000151">
    <property type="term" value="C:ubiquitin ligase complex"/>
    <property type="evidence" value="ECO:0007669"/>
    <property type="project" value="TreeGrafter"/>
</dbReference>
<dbReference type="Pfam" id="PF00651">
    <property type="entry name" value="BTB"/>
    <property type="match status" value="1"/>
</dbReference>
<dbReference type="Gene3D" id="1.25.40.20">
    <property type="entry name" value="Ankyrin repeat-containing domain"/>
    <property type="match status" value="1"/>
</dbReference>
<keyword evidence="2 3" id="KW-0040">ANK repeat</keyword>
<name>J7S7T0_HUIN7</name>
<protein>
    <recommendedName>
        <fullName evidence="4">BTB domain-containing protein</fullName>
    </recommendedName>
</protein>
<dbReference type="Gene3D" id="3.30.710.10">
    <property type="entry name" value="Potassium Channel Kv1.1, Chain A"/>
    <property type="match status" value="2"/>
</dbReference>
<proteinExistence type="predicted"/>
<gene>
    <name evidence="5" type="primary">KNAG0G01010</name>
    <name evidence="5" type="ordered locus">KNAG_0G01010</name>
</gene>
<dbReference type="PROSITE" id="PS50297">
    <property type="entry name" value="ANK_REP_REGION"/>
    <property type="match status" value="1"/>
</dbReference>
<dbReference type="SUPFAM" id="SSF54695">
    <property type="entry name" value="POZ domain"/>
    <property type="match status" value="2"/>
</dbReference>
<dbReference type="KEGG" id="kng:KNAG_0G01010"/>
<keyword evidence="6" id="KW-1185">Reference proteome</keyword>
<sequence>MDKNFNTLCHACRTGDLESADRMISTGVDLNQVDKFDNSPLFLASLCGHEKVVKLLLRSGALCDRDRQEGARCIYGALTDSIRDILLSYDISKATDMNQPFAMHLSSLLVAPAIVTYDMELNVAQGHLPAHKFMLQARCPILNDNRGYDVQEMFGNWFDLDVDVRASHVLELFLKFIYLVPILHTITAEDYDYLIKIAQKLEMNMFAEFMNKVRHVADPSEKSSMMISYQHKFTNLAKEQLKHFVDKYIIDSAVLLTGEEKSIKEISSCSFSQHTYPDVLLSVKNHENELKIYPCHLAVLMRADYFKVIFTDKFSETVAYQESKENRGDGCPYPILELPTFDLFVVEIMLRYLYFDEANIPWQYAMEVIKLGDFILADRLKSMAATVVTQSPKVLERYTIFQILYFAWETRLERLEHFAAKQVAGEIRALKRSKSFREAIVKSAQRISSREETDTIEFVDDIRFYLLEKYRLESDDIWFLEEETDQQFLKESGLLDYQYDVSLLNDILQELGLEA</sequence>
<evidence type="ECO:0000256" key="1">
    <source>
        <dbReference type="ARBA" id="ARBA00022737"/>
    </source>
</evidence>
<dbReference type="AlphaFoldDB" id="J7S7T0"/>
<dbReference type="PANTHER" id="PTHR46231">
    <property type="entry name" value="ANKYRIN REPEAT AND BTB/POZ DOMAIN-CONTAINING PROTEIN 1"/>
    <property type="match status" value="1"/>
</dbReference>
<dbReference type="InterPro" id="IPR044515">
    <property type="entry name" value="ABTB1"/>
</dbReference>
<dbReference type="GO" id="GO:0005737">
    <property type="term" value="C:cytoplasm"/>
    <property type="evidence" value="ECO:0007669"/>
    <property type="project" value="TreeGrafter"/>
</dbReference>
<evidence type="ECO:0000259" key="4">
    <source>
        <dbReference type="PROSITE" id="PS50097"/>
    </source>
</evidence>
<dbReference type="HOGENOM" id="CLU_022885_2_0_1"/>
<dbReference type="InterPro" id="IPR002110">
    <property type="entry name" value="Ankyrin_rpt"/>
</dbReference>
<dbReference type="SUPFAM" id="SSF48403">
    <property type="entry name" value="Ankyrin repeat"/>
    <property type="match status" value="1"/>
</dbReference>
<accession>J7S7T0</accession>
<evidence type="ECO:0000256" key="2">
    <source>
        <dbReference type="ARBA" id="ARBA00023043"/>
    </source>
</evidence>
<dbReference type="InterPro" id="IPR000210">
    <property type="entry name" value="BTB/POZ_dom"/>
</dbReference>
<dbReference type="InterPro" id="IPR036770">
    <property type="entry name" value="Ankyrin_rpt-contain_sf"/>
</dbReference>
<dbReference type="PROSITE" id="PS50097">
    <property type="entry name" value="BTB"/>
    <property type="match status" value="1"/>
</dbReference>